<evidence type="ECO:0000256" key="4">
    <source>
        <dbReference type="ARBA" id="ARBA00022824"/>
    </source>
</evidence>
<keyword evidence="9" id="KW-0732">Signal</keyword>
<dbReference type="RefSeq" id="XP_014176240.1">
    <property type="nucleotide sequence ID" value="XM_014320765.1"/>
</dbReference>
<proteinExistence type="predicted"/>
<evidence type="ECO:0000256" key="5">
    <source>
        <dbReference type="ARBA" id="ARBA00022989"/>
    </source>
</evidence>
<feature type="transmembrane region" description="Helical" evidence="8">
    <location>
        <begin position="173"/>
        <end position="198"/>
    </location>
</feature>
<feature type="signal peptide" evidence="9">
    <location>
        <begin position="1"/>
        <end position="22"/>
    </location>
</feature>
<dbReference type="InterPro" id="IPR019388">
    <property type="entry name" value="FIT"/>
</dbReference>
<evidence type="ECO:0000256" key="1">
    <source>
        <dbReference type="ARBA" id="ARBA00004477"/>
    </source>
</evidence>
<feature type="transmembrane region" description="Helical" evidence="8">
    <location>
        <begin position="204"/>
        <end position="221"/>
    </location>
</feature>
<evidence type="ECO:0000256" key="3">
    <source>
        <dbReference type="ARBA" id="ARBA00022801"/>
    </source>
</evidence>
<dbReference type="GO" id="GO:0019915">
    <property type="term" value="P:lipid storage"/>
    <property type="evidence" value="ECO:0007669"/>
    <property type="project" value="InterPro"/>
</dbReference>
<keyword evidence="4" id="KW-0256">Endoplasmic reticulum</keyword>
<evidence type="ECO:0000313" key="10">
    <source>
        <dbReference type="EMBL" id="EJT45031.1"/>
    </source>
</evidence>
<dbReference type="GO" id="GO:0005789">
    <property type="term" value="C:endoplasmic reticulum membrane"/>
    <property type="evidence" value="ECO:0007669"/>
    <property type="project" value="UniProtKB-SubCell"/>
</dbReference>
<dbReference type="HOGENOM" id="CLU_1001788_0_0_1"/>
<feature type="chain" id="PRO_5003784883" evidence="9">
    <location>
        <begin position="23"/>
        <end position="278"/>
    </location>
</feature>
<name>J5SCY5_TRIAS</name>
<organism evidence="10 11">
    <name type="scientific">Trichosporon asahii var. asahii (strain ATCC 90039 / CBS 2479 / JCM 2466 / KCTC 7840 / NBRC 103889/ NCYC 2677 / UAMH 7654)</name>
    <name type="common">Yeast</name>
    <dbReference type="NCBI Taxonomy" id="1186058"/>
    <lineage>
        <taxon>Eukaryota</taxon>
        <taxon>Fungi</taxon>
        <taxon>Dikarya</taxon>
        <taxon>Basidiomycota</taxon>
        <taxon>Agaricomycotina</taxon>
        <taxon>Tremellomycetes</taxon>
        <taxon>Trichosporonales</taxon>
        <taxon>Trichosporonaceae</taxon>
        <taxon>Trichosporon</taxon>
    </lineage>
</organism>
<reference evidence="10 11" key="1">
    <citation type="journal article" date="2012" name="Eukaryot. Cell">
        <title>Draft genome sequence of CBS 2479, the standard type strain of Trichosporon asahii.</title>
        <authorList>
            <person name="Yang R.Y."/>
            <person name="Li H.T."/>
            <person name="Zhu H."/>
            <person name="Zhou G.P."/>
            <person name="Wang M."/>
            <person name="Wang L."/>
        </authorList>
    </citation>
    <scope>NUCLEOTIDE SEQUENCE [LARGE SCALE GENOMIC DNA]</scope>
    <source>
        <strain evidence="11">ATCC 90039 / CBS 2479 / JCM 2466 / KCTC 7840 / NCYC 2677 / UAMH 7654</strain>
    </source>
</reference>
<dbReference type="PANTHER" id="PTHR23129">
    <property type="entry name" value="ACYL-COENZYME A DIPHOSPHATASE FITM2"/>
    <property type="match status" value="1"/>
</dbReference>
<evidence type="ECO:0000256" key="2">
    <source>
        <dbReference type="ARBA" id="ARBA00022692"/>
    </source>
</evidence>
<gene>
    <name evidence="10" type="ORF">A1Q1_06615</name>
</gene>
<evidence type="ECO:0000256" key="8">
    <source>
        <dbReference type="SAM" id="Phobius"/>
    </source>
</evidence>
<dbReference type="GO" id="GO:0008654">
    <property type="term" value="P:phospholipid biosynthetic process"/>
    <property type="evidence" value="ECO:0007669"/>
    <property type="project" value="TreeGrafter"/>
</dbReference>
<dbReference type="Pfam" id="PF10261">
    <property type="entry name" value="FIT"/>
    <property type="match status" value="1"/>
</dbReference>
<dbReference type="KEGG" id="tasa:A1Q1_06615"/>
<protein>
    <submittedName>
        <fullName evidence="10">Uncharacterized protein</fullName>
    </submittedName>
</protein>
<evidence type="ECO:0000313" key="11">
    <source>
        <dbReference type="Proteomes" id="UP000002748"/>
    </source>
</evidence>
<keyword evidence="5 8" id="KW-1133">Transmembrane helix</keyword>
<comment type="subcellular location">
    <subcellularLocation>
        <location evidence="1">Endoplasmic reticulum membrane</location>
        <topology evidence="1">Multi-pass membrane protein</topology>
    </subcellularLocation>
</comment>
<dbReference type="VEuPathDB" id="FungiDB:A1Q1_06615"/>
<comment type="caution">
    <text evidence="10">The sequence shown here is derived from an EMBL/GenBank/DDBJ whole genome shotgun (WGS) entry which is preliminary data.</text>
</comment>
<dbReference type="EMBL" id="ALBS01000340">
    <property type="protein sequence ID" value="EJT45031.1"/>
    <property type="molecule type" value="Genomic_DNA"/>
</dbReference>
<keyword evidence="7 8" id="KW-0472">Membrane</keyword>
<keyword evidence="2 8" id="KW-0812">Transmembrane</keyword>
<dbReference type="Proteomes" id="UP000002748">
    <property type="component" value="Unassembled WGS sequence"/>
</dbReference>
<keyword evidence="6" id="KW-0443">Lipid metabolism</keyword>
<sequence length="278" mass="30371">MATLVLASLAWIAFTAWMFGAGLNDRIIQATGGECAVPLRGLAQRFGMAPVDALIADTGRQPQVHGDDVYLPLPNRFCQTTPLIEKNHPHLFNFLRDVHGVHERVHAALRLPPPRWSGGFDVSGHAFLLTLGALILASELAPSWRSALAKKAAGVRVLSNTNMRPTLRHRLHVLSTIAGSALVALWVWMLFMTAIYFHDPDEKLAGLALGLIAAFGVHLAVPRQPTQVVEYKVRGPTRRPSPKREDSVEAANKVIGDYEVLGDDGEVEVLDEHAVLVE</sequence>
<dbReference type="GO" id="GO:0034389">
    <property type="term" value="P:lipid droplet organization"/>
    <property type="evidence" value="ECO:0007669"/>
    <property type="project" value="TreeGrafter"/>
</dbReference>
<evidence type="ECO:0000256" key="9">
    <source>
        <dbReference type="SAM" id="SignalP"/>
    </source>
</evidence>
<dbReference type="PANTHER" id="PTHR23129:SF0">
    <property type="entry name" value="ACYL-COENZYME A DIPHOSPHATASE FITM2"/>
    <property type="match status" value="1"/>
</dbReference>
<dbReference type="GO" id="GO:0010945">
    <property type="term" value="F:coenzyme A diphosphatase activity"/>
    <property type="evidence" value="ECO:0007669"/>
    <property type="project" value="InterPro"/>
</dbReference>
<evidence type="ECO:0000256" key="6">
    <source>
        <dbReference type="ARBA" id="ARBA00023098"/>
    </source>
</evidence>
<dbReference type="AlphaFoldDB" id="J5SCY5"/>
<dbReference type="GeneID" id="25990127"/>
<evidence type="ECO:0000256" key="7">
    <source>
        <dbReference type="ARBA" id="ARBA00023136"/>
    </source>
</evidence>
<keyword evidence="3" id="KW-0378">Hydrolase</keyword>
<dbReference type="OrthoDB" id="5579088at2759"/>
<accession>J5SCY5</accession>